<dbReference type="PANTHER" id="PTHR24148:SF73">
    <property type="entry name" value="HET DOMAIN PROTEIN (AFU_ORTHOLOGUE AFUA_8G01020)"/>
    <property type="match status" value="1"/>
</dbReference>
<evidence type="ECO:0000313" key="3">
    <source>
        <dbReference type="Proteomes" id="UP000799753"/>
    </source>
</evidence>
<name>A0A6A6RYZ4_9PLEO</name>
<dbReference type="OrthoDB" id="4850726at2759"/>
<evidence type="ECO:0000313" key="2">
    <source>
        <dbReference type="EMBL" id="KAF2640327.1"/>
    </source>
</evidence>
<gene>
    <name evidence="2" type="ORF">P280DRAFT_33486</name>
</gene>
<dbReference type="PANTHER" id="PTHR24148">
    <property type="entry name" value="ANKYRIN REPEAT DOMAIN-CONTAINING PROTEIN 39 HOMOLOG-RELATED"/>
    <property type="match status" value="1"/>
</dbReference>
<accession>A0A6A6RYZ4</accession>
<sequence length="732" mass="82785">MSKKLFPLLPLLPNSPPKPALYEPLNESRHEIRLLKIQPKTDSPNVHCKLQTYSLEKESRQYREFLRKCGSETEEIDGRTPTPTASVAPSQLQWVSYRLGTGLANVGSMKKINSHTPSSTLHRYKWGDFAALSYVWGDASDTRIIVVNNYPMHVTANLESVLRHLRDKNEFSGRFMLWVDALCINQKDLAERAAQIQRMRQIYGMAWTVVAWLGEGSVRSDAAVQLLHDFVALEKAGCIAMVEENLRRDKNFLGSGCWLGLHELMDRTYWKRLWIIQEVVMGAASVWIRVGGATIDWLTFCEAIAVLQEHLWLAKDQCLVMDIRTTGMDLRPVWKTISLHLVYQDLAVMSRTAHDPSPGQEPSFGRLLDLANSADCINKRDKVYALIGLMPRAVERVIRPNYTLPLSTVYVRAARTFIEVYGKLDALREGNPWGPAQCPSWAADWLWRGRSRNSRVEGPLWGPSYLFPRVPQTVRHVLPYCASGKSNAQFAFSGDGLLLGCSGFIIDRITGLSARGVGYFSWDADTVVRPDNWHSIYGSHERTSEALFRTLVADRVVEGQAASARHAAILRLPSTFARGGPQFVERGWKFMSGQEGYYFRWERFRAVNGDFPLGDSLLDHFFSDELPAEADEFLFTEVYSCFDRSSQRRRFMTTEGGYMGWAPDNIYGRSDEQTRQGDLIAIVFGCSTPVVIRPRGPHFQVLGEAFVQGLMDGEAMEGLELGKFHSQSFVLC</sequence>
<evidence type="ECO:0000259" key="1">
    <source>
        <dbReference type="Pfam" id="PF06985"/>
    </source>
</evidence>
<reference evidence="2" key="1">
    <citation type="journal article" date="2020" name="Stud. Mycol.">
        <title>101 Dothideomycetes genomes: a test case for predicting lifestyles and emergence of pathogens.</title>
        <authorList>
            <person name="Haridas S."/>
            <person name="Albert R."/>
            <person name="Binder M."/>
            <person name="Bloem J."/>
            <person name="Labutti K."/>
            <person name="Salamov A."/>
            <person name="Andreopoulos B."/>
            <person name="Baker S."/>
            <person name="Barry K."/>
            <person name="Bills G."/>
            <person name="Bluhm B."/>
            <person name="Cannon C."/>
            <person name="Castanera R."/>
            <person name="Culley D."/>
            <person name="Daum C."/>
            <person name="Ezra D."/>
            <person name="Gonzalez J."/>
            <person name="Henrissat B."/>
            <person name="Kuo A."/>
            <person name="Liang C."/>
            <person name="Lipzen A."/>
            <person name="Lutzoni F."/>
            <person name="Magnuson J."/>
            <person name="Mondo S."/>
            <person name="Nolan M."/>
            <person name="Ohm R."/>
            <person name="Pangilinan J."/>
            <person name="Park H.-J."/>
            <person name="Ramirez L."/>
            <person name="Alfaro M."/>
            <person name="Sun H."/>
            <person name="Tritt A."/>
            <person name="Yoshinaga Y."/>
            <person name="Zwiers L.-H."/>
            <person name="Turgeon B."/>
            <person name="Goodwin S."/>
            <person name="Spatafora J."/>
            <person name="Crous P."/>
            <person name="Grigoriev I."/>
        </authorList>
    </citation>
    <scope>NUCLEOTIDE SEQUENCE</scope>
    <source>
        <strain evidence="2">CBS 473.64</strain>
    </source>
</reference>
<keyword evidence="3" id="KW-1185">Reference proteome</keyword>
<dbReference type="Pfam" id="PF06985">
    <property type="entry name" value="HET"/>
    <property type="match status" value="1"/>
</dbReference>
<feature type="domain" description="Heterokaryon incompatibility" evidence="1">
    <location>
        <begin position="129"/>
        <end position="278"/>
    </location>
</feature>
<organism evidence="2 3">
    <name type="scientific">Massarina eburnea CBS 473.64</name>
    <dbReference type="NCBI Taxonomy" id="1395130"/>
    <lineage>
        <taxon>Eukaryota</taxon>
        <taxon>Fungi</taxon>
        <taxon>Dikarya</taxon>
        <taxon>Ascomycota</taxon>
        <taxon>Pezizomycotina</taxon>
        <taxon>Dothideomycetes</taxon>
        <taxon>Pleosporomycetidae</taxon>
        <taxon>Pleosporales</taxon>
        <taxon>Massarineae</taxon>
        <taxon>Massarinaceae</taxon>
        <taxon>Massarina</taxon>
    </lineage>
</organism>
<dbReference type="InterPro" id="IPR052895">
    <property type="entry name" value="HetReg/Transcr_Mod"/>
</dbReference>
<proteinExistence type="predicted"/>
<dbReference type="AlphaFoldDB" id="A0A6A6RYZ4"/>
<dbReference type="Proteomes" id="UP000799753">
    <property type="component" value="Unassembled WGS sequence"/>
</dbReference>
<dbReference type="Pfam" id="PF26639">
    <property type="entry name" value="Het-6_barrel"/>
    <property type="match status" value="1"/>
</dbReference>
<dbReference type="EMBL" id="MU006785">
    <property type="protein sequence ID" value="KAF2640327.1"/>
    <property type="molecule type" value="Genomic_DNA"/>
</dbReference>
<protein>
    <submittedName>
        <fullName evidence="2">HET-domain-containing protein</fullName>
    </submittedName>
</protein>
<dbReference type="InterPro" id="IPR010730">
    <property type="entry name" value="HET"/>
</dbReference>